<dbReference type="Gene3D" id="1.10.10.10">
    <property type="entry name" value="Winged helix-like DNA-binding domain superfamily/Winged helix DNA-binding domain"/>
    <property type="match status" value="1"/>
</dbReference>
<dbReference type="Proteomes" id="UP001589836">
    <property type="component" value="Unassembled WGS sequence"/>
</dbReference>
<evidence type="ECO:0000256" key="2">
    <source>
        <dbReference type="ARBA" id="ARBA00023125"/>
    </source>
</evidence>
<evidence type="ECO:0000256" key="1">
    <source>
        <dbReference type="ARBA" id="ARBA00023015"/>
    </source>
</evidence>
<protein>
    <recommendedName>
        <fullName evidence="4">HTH-type transcriptional regulator</fullName>
    </recommendedName>
</protein>
<evidence type="ECO:0000313" key="6">
    <source>
        <dbReference type="EMBL" id="MFC0523497.1"/>
    </source>
</evidence>
<gene>
    <name evidence="6" type="ORF">ACFFGV_07850</name>
</gene>
<evidence type="ECO:0000256" key="5">
    <source>
        <dbReference type="SAM" id="Coils"/>
    </source>
</evidence>
<organism evidence="6 7">
    <name type="scientific">Pontibacillus salicampi</name>
    <dbReference type="NCBI Taxonomy" id="1449801"/>
    <lineage>
        <taxon>Bacteria</taxon>
        <taxon>Bacillati</taxon>
        <taxon>Bacillota</taxon>
        <taxon>Bacilli</taxon>
        <taxon>Bacillales</taxon>
        <taxon>Bacillaceae</taxon>
        <taxon>Pontibacillus</taxon>
    </lineage>
</organism>
<keyword evidence="2 4" id="KW-0238">DNA-binding</keyword>
<evidence type="ECO:0000313" key="7">
    <source>
        <dbReference type="Proteomes" id="UP001589836"/>
    </source>
</evidence>
<keyword evidence="7" id="KW-1185">Reference proteome</keyword>
<dbReference type="PANTHER" id="PTHR38465">
    <property type="entry name" value="HTH-TYPE TRANSCRIPTIONAL REGULATOR MJ1563-RELATED"/>
    <property type="match status" value="1"/>
</dbReference>
<keyword evidence="5" id="KW-0175">Coiled coil</keyword>
<comment type="similarity">
    <text evidence="4">Belongs to the GbsR family.</text>
</comment>
<dbReference type="InterPro" id="IPR052362">
    <property type="entry name" value="HTH-GbsR_regulator"/>
</dbReference>
<dbReference type="RefSeq" id="WP_377346348.1">
    <property type="nucleotide sequence ID" value="NZ_JBHLTP010000004.1"/>
</dbReference>
<accession>A0ABV6LM55</accession>
<keyword evidence="1 4" id="KW-0805">Transcription regulation</keyword>
<comment type="caution">
    <text evidence="6">The sequence shown here is derived from an EMBL/GenBank/DDBJ whole genome shotgun (WGS) entry which is preliminary data.</text>
</comment>
<dbReference type="SUPFAM" id="SSF46785">
    <property type="entry name" value="Winged helix' DNA-binding domain"/>
    <property type="match status" value="1"/>
</dbReference>
<dbReference type="InterPro" id="IPR026282">
    <property type="entry name" value="MJ1563"/>
</dbReference>
<dbReference type="CDD" id="cd00090">
    <property type="entry name" value="HTH_ARSR"/>
    <property type="match status" value="1"/>
</dbReference>
<dbReference type="InterPro" id="IPR036388">
    <property type="entry name" value="WH-like_DNA-bd_sf"/>
</dbReference>
<sequence length="164" mass="18973">MPDIDNNTVISEVQYNAITEFSKTLEMFSLTPSEARLFVTLYIEGKPMTLDEMSEALAKSKTSMSTGIRTLVDLNLVERVWKKGVRKDLYQANENLFQKFMSSYVHRWLDAASRQKESLEETKAMLDEEAENQNQTCVKDLQSRLDDMIEFHTMVTKAFEEINP</sequence>
<name>A0ABV6LM55_9BACI</name>
<dbReference type="InterPro" id="IPR011991">
    <property type="entry name" value="ArsR-like_HTH"/>
</dbReference>
<dbReference type="EMBL" id="JBHLTP010000004">
    <property type="protein sequence ID" value="MFC0523497.1"/>
    <property type="molecule type" value="Genomic_DNA"/>
</dbReference>
<dbReference type="PANTHER" id="PTHR38465:SF1">
    <property type="entry name" value="HTH-TYPE TRANSCRIPTIONAL REGULATOR MJ1563-RELATED"/>
    <property type="match status" value="1"/>
</dbReference>
<evidence type="ECO:0000256" key="4">
    <source>
        <dbReference type="PIRNR" id="PIRNR006707"/>
    </source>
</evidence>
<feature type="coiled-coil region" evidence="5">
    <location>
        <begin position="109"/>
        <end position="136"/>
    </location>
</feature>
<evidence type="ECO:0000256" key="3">
    <source>
        <dbReference type="ARBA" id="ARBA00023163"/>
    </source>
</evidence>
<dbReference type="InterPro" id="IPR036390">
    <property type="entry name" value="WH_DNA-bd_sf"/>
</dbReference>
<keyword evidence="3 4" id="KW-0804">Transcription</keyword>
<proteinExistence type="inferred from homology"/>
<dbReference type="PIRSF" id="PIRSF006707">
    <property type="entry name" value="MJ1563"/>
    <property type="match status" value="1"/>
</dbReference>
<reference evidence="6 7" key="1">
    <citation type="submission" date="2024-09" db="EMBL/GenBank/DDBJ databases">
        <authorList>
            <person name="Sun Q."/>
            <person name="Mori K."/>
        </authorList>
    </citation>
    <scope>NUCLEOTIDE SEQUENCE [LARGE SCALE GENOMIC DNA]</scope>
    <source>
        <strain evidence="6 7">NCAIM B.02529</strain>
    </source>
</reference>